<dbReference type="EMBL" id="GG697240">
    <property type="protein sequence ID" value="EET89927.1"/>
    <property type="molecule type" value="Genomic_DNA"/>
</dbReference>
<dbReference type="Pfam" id="PF03551">
    <property type="entry name" value="PadR"/>
    <property type="match status" value="1"/>
</dbReference>
<dbReference type="InterPro" id="IPR052509">
    <property type="entry name" value="Metal_resp_DNA-bind_regulator"/>
</dbReference>
<protein>
    <submittedName>
        <fullName evidence="2">Transcriptional regulator, PadR-like family</fullName>
    </submittedName>
</protein>
<evidence type="ECO:0000259" key="1">
    <source>
        <dbReference type="Pfam" id="PF03551"/>
    </source>
</evidence>
<name>C7DH25_MICA2</name>
<sequence length="121" mass="14068">MPRGNEGNEMQNYMTKDMYHLIMKLVILGSIKKKKMYPYELINRVAMHVPKYKSDKKEIKNDVYNTLAVLERIGYIRLERKLAGGRVKNFYTITKKGNESLLASKRILAEAMINVTKQLKG</sequence>
<dbReference type="InterPro" id="IPR036390">
    <property type="entry name" value="WH_DNA-bd_sf"/>
</dbReference>
<dbReference type="Proteomes" id="UP000332487">
    <property type="component" value="Unassembled WGS sequence"/>
</dbReference>
<reference evidence="2 3" key="1">
    <citation type="journal article" date="2009" name="Genome Biol.">
        <title>Community-wide analysis of microbial genome sequence signatures.</title>
        <authorList>
            <person name="Dick G.J."/>
            <person name="Andersson A.F."/>
            <person name="Baker B.J."/>
            <person name="Simmons S.L."/>
            <person name="Thomas B.C."/>
            <person name="Yelton A.P."/>
            <person name="Banfield J.F."/>
        </authorList>
    </citation>
    <scope>NUCLEOTIDE SEQUENCE [LARGE SCALE GENOMIC DNA]</scope>
    <source>
        <strain evidence="2">ARMAN-2</strain>
    </source>
</reference>
<dbReference type="PANTHER" id="PTHR33169:SF14">
    <property type="entry name" value="TRANSCRIPTIONAL REGULATOR RV3488"/>
    <property type="match status" value="1"/>
</dbReference>
<dbReference type="PANTHER" id="PTHR33169">
    <property type="entry name" value="PADR-FAMILY TRANSCRIPTIONAL REGULATOR"/>
    <property type="match status" value="1"/>
</dbReference>
<organism evidence="2 3">
    <name type="scientific">Candidatus Micrarchaeum acidiphilum ARMAN-2</name>
    <dbReference type="NCBI Taxonomy" id="425595"/>
    <lineage>
        <taxon>Archaea</taxon>
        <taxon>Candidatus Micrarchaeota</taxon>
        <taxon>Candidatus Micrarchaeia</taxon>
        <taxon>Candidatus Micrarchaeales</taxon>
        <taxon>Candidatus Micrarchaeaceae</taxon>
        <taxon>Candidatus Micrarchaeum</taxon>
    </lineage>
</organism>
<dbReference type="AlphaFoldDB" id="C7DH25"/>
<evidence type="ECO:0000313" key="3">
    <source>
        <dbReference type="Proteomes" id="UP000332487"/>
    </source>
</evidence>
<evidence type="ECO:0000313" key="2">
    <source>
        <dbReference type="EMBL" id="EET89927.1"/>
    </source>
</evidence>
<accession>C7DH25</accession>
<proteinExistence type="predicted"/>
<dbReference type="InterPro" id="IPR005149">
    <property type="entry name" value="Tscrpt_reg_PadR_N"/>
</dbReference>
<dbReference type="Gene3D" id="1.10.10.10">
    <property type="entry name" value="Winged helix-like DNA-binding domain superfamily/Winged helix DNA-binding domain"/>
    <property type="match status" value="1"/>
</dbReference>
<dbReference type="SUPFAM" id="SSF46785">
    <property type="entry name" value="Winged helix' DNA-binding domain"/>
    <property type="match status" value="1"/>
</dbReference>
<feature type="domain" description="Transcription regulator PadR N-terminal" evidence="1">
    <location>
        <begin position="27"/>
        <end position="101"/>
    </location>
</feature>
<reference evidence="2 3" key="2">
    <citation type="journal article" date="2010" name="Proc. Natl. Acad. Sci. U.S.A.">
        <title>Enigmatic, ultrasmall, uncultivated Archaea.</title>
        <authorList>
            <person name="Baker B.J."/>
            <person name="Comolli L.R."/>
            <person name="Dick G.J."/>
            <person name="Hauser L.J."/>
            <person name="Hyatt D."/>
            <person name="Dill B.D."/>
            <person name="Land M.L."/>
            <person name="Verberkmoes N.C."/>
            <person name="Hettich R.L."/>
            <person name="Banfield J.F."/>
        </authorList>
    </citation>
    <scope>NUCLEOTIDE SEQUENCE [LARGE SCALE GENOMIC DNA]</scope>
    <source>
        <strain evidence="2">ARMAN-2</strain>
    </source>
</reference>
<keyword evidence="3" id="KW-1185">Reference proteome</keyword>
<dbReference type="InterPro" id="IPR036388">
    <property type="entry name" value="WH-like_DNA-bd_sf"/>
</dbReference>
<gene>
    <name evidence="2" type="ORF">UNLARM2_0371</name>
</gene>